<accession>A0ACB1AZZ4</accession>
<proteinExistence type="predicted"/>
<sequence>MSNKFYGQLVIGAPGAGKTTYCNALQQIFKAIKRPFILVNLDPANENIPFEVHVDINELICVGDVMEKFNLGPNGALLYCMQTLAANLDWLEERLEKFKGFYLIIDMPGQMELYCSDDSIRKIINRFNTLQWQICAICLNDSTHINDPGKFISVILSSLMAMINLEITQINVLSKVDLLSTKDLPFSLDYFEELPNLKYLVDLLDDHPALSIYKNLNKQLCQLIEDYGLIGFVLLNIQEKESILNLIKMADDANGFTIASSNCEDFRNLKMLNRSSSSIKSDRNVFATPKSGTPSSVSSQIPSAKLTVGIGKRVRDIVAIFPQGEPVEPSKLCFSEQLNRADKKVFTMTSLANTEFSSKPLHIDHVGIEEPPGNGFEYVLAIVDRRTGRPIEFKPAALVSFQPRFQPGEELLNGRKFVFRRFSKKFYFFRRKSVTNYSQDFSMSFDEMRTERNNLTKSFGSAKNVKKLEANIRRSITNETLDAMSTTAFSSPNTSIKKEEFDDSIDSFSTTTTLDDDKSKLLSILEKGTSGMLPKPNYDAKVPSDVYKLDQFLPDNFDQFKSGYEQESLKYFKSVDSFQYLINFGVSPLVAKRVGIPSRHVNPGIRCTIALKMVVLSKFVQYCFKKKSRALSISLGDVEAFQLPSLMSEYFRKKYLGEGTGKNAIKFQIPVDKKNRALVDLLCLLLLFDEPDFMLPLSPLVQELGVNETMLKNYLTGLGCM</sequence>
<keyword evidence="2" id="KW-1185">Reference proteome</keyword>
<comment type="caution">
    <text evidence="1">The sequence shown here is derived from an EMBL/GenBank/DDBJ whole genome shotgun (WGS) entry which is preliminary data.</text>
</comment>
<evidence type="ECO:0000313" key="2">
    <source>
        <dbReference type="Proteomes" id="UP001497535"/>
    </source>
</evidence>
<dbReference type="EMBL" id="CAVMJV010000155">
    <property type="protein sequence ID" value="CAK5115579.1"/>
    <property type="molecule type" value="Genomic_DNA"/>
</dbReference>
<organism evidence="1 2">
    <name type="scientific">Meloidogyne enterolobii</name>
    <name type="common">Root-knot nematode worm</name>
    <name type="synonym">Meloidogyne mayaguensis</name>
    <dbReference type="NCBI Taxonomy" id="390850"/>
    <lineage>
        <taxon>Eukaryota</taxon>
        <taxon>Metazoa</taxon>
        <taxon>Ecdysozoa</taxon>
        <taxon>Nematoda</taxon>
        <taxon>Chromadorea</taxon>
        <taxon>Rhabditida</taxon>
        <taxon>Tylenchina</taxon>
        <taxon>Tylenchomorpha</taxon>
        <taxon>Tylenchoidea</taxon>
        <taxon>Meloidogynidae</taxon>
        <taxon>Meloidogyninae</taxon>
        <taxon>Meloidogyne</taxon>
    </lineage>
</organism>
<dbReference type="Proteomes" id="UP001497535">
    <property type="component" value="Unassembled WGS sequence"/>
</dbReference>
<gene>
    <name evidence="1" type="ORF">MENTE1834_LOCUS45626</name>
</gene>
<reference evidence="1" key="1">
    <citation type="submission" date="2023-11" db="EMBL/GenBank/DDBJ databases">
        <authorList>
            <person name="Poullet M."/>
        </authorList>
    </citation>
    <scope>NUCLEOTIDE SEQUENCE</scope>
    <source>
        <strain evidence="1">E1834</strain>
    </source>
</reference>
<evidence type="ECO:0000313" key="1">
    <source>
        <dbReference type="EMBL" id="CAK5115579.1"/>
    </source>
</evidence>
<protein>
    <submittedName>
        <fullName evidence="1">Uncharacterized protein</fullName>
    </submittedName>
</protein>
<name>A0ACB1AZZ4_MELEN</name>